<dbReference type="RefSeq" id="WP_072316996.1">
    <property type="nucleotide sequence ID" value="NZ_FPJE01000008.1"/>
</dbReference>
<reference evidence="1 2" key="1">
    <citation type="submission" date="2016-11" db="EMBL/GenBank/DDBJ databases">
        <authorList>
            <person name="Jaros S."/>
            <person name="Januszkiewicz K."/>
            <person name="Wedrychowicz H."/>
        </authorList>
    </citation>
    <scope>NUCLEOTIDE SEQUENCE [LARGE SCALE GENOMIC DNA]</scope>
    <source>
        <strain evidence="1 2">CGMCC 1.12145</strain>
    </source>
</reference>
<evidence type="ECO:0000313" key="1">
    <source>
        <dbReference type="EMBL" id="SFW46538.1"/>
    </source>
</evidence>
<dbReference type="PROSITE" id="PS51257">
    <property type="entry name" value="PROKAR_LIPOPROTEIN"/>
    <property type="match status" value="1"/>
</dbReference>
<dbReference type="STRING" id="1150368.SAMN02927921_01760"/>
<dbReference type="EMBL" id="FPJE01000008">
    <property type="protein sequence ID" value="SFW46538.1"/>
    <property type="molecule type" value="Genomic_DNA"/>
</dbReference>
<keyword evidence="2" id="KW-1185">Reference proteome</keyword>
<accession>A0A1K1PFH3</accession>
<organism evidence="1 2">
    <name type="scientific">Sinomicrobium oceani</name>
    <dbReference type="NCBI Taxonomy" id="1150368"/>
    <lineage>
        <taxon>Bacteria</taxon>
        <taxon>Pseudomonadati</taxon>
        <taxon>Bacteroidota</taxon>
        <taxon>Flavobacteriia</taxon>
        <taxon>Flavobacteriales</taxon>
        <taxon>Flavobacteriaceae</taxon>
        <taxon>Sinomicrobium</taxon>
    </lineage>
</organism>
<dbReference type="AlphaFoldDB" id="A0A1K1PFH3"/>
<sequence length="269" mass="30250">MKRFLFSILIISILLMSCEDTIKADLDTADPRLVIDAGITWVKGTSGSEQVIKLSTTTGYYDTEIPVVSGATVYMTNGEEQVFDFVETPGTGNYVCNNFIPVIGEEYRLTVIADGITYEATERMISVPEISSVEQNEEGGFLGDEKEVKFYYQDDPEADNYYLTRFDVSFLATSEYDVSDDSFTQGNRMFENFSHEDMKTGDVVNIRFSGISERFYNYMSLVIDASDGNSFSVPAANIRGNIRNQADEQDYPYGFFRLSQAEIISVTIE</sequence>
<dbReference type="OrthoDB" id="1430047at2"/>
<dbReference type="InterPro" id="IPR025345">
    <property type="entry name" value="DUF4249"/>
</dbReference>
<proteinExistence type="predicted"/>
<dbReference type="Proteomes" id="UP000182248">
    <property type="component" value="Unassembled WGS sequence"/>
</dbReference>
<protein>
    <recommendedName>
        <fullName evidence="3">DUF4249 domain-containing protein</fullName>
    </recommendedName>
</protein>
<gene>
    <name evidence="1" type="ORF">SAMN02927921_01760</name>
</gene>
<name>A0A1K1PFH3_9FLAO</name>
<dbReference type="Pfam" id="PF14054">
    <property type="entry name" value="DUF4249"/>
    <property type="match status" value="1"/>
</dbReference>
<evidence type="ECO:0000313" key="2">
    <source>
        <dbReference type="Proteomes" id="UP000182248"/>
    </source>
</evidence>
<evidence type="ECO:0008006" key="3">
    <source>
        <dbReference type="Google" id="ProtNLM"/>
    </source>
</evidence>